<sequence>MKTETPDALLAAEVSRRGLMKTTAIGGLAMASSAFTLPFSRIVNAADTLARLPPLSTLPGVRVR</sequence>
<proteinExistence type="predicted"/>
<evidence type="ECO:0000313" key="3">
    <source>
        <dbReference type="Proteomes" id="UP000197098"/>
    </source>
</evidence>
<dbReference type="NCBIfam" id="TIGR01409">
    <property type="entry name" value="TAT_signal_seq"/>
    <property type="match status" value="1"/>
</dbReference>
<gene>
    <name evidence="2" type="ORF">CEW81_16160</name>
</gene>
<dbReference type="InterPro" id="IPR019546">
    <property type="entry name" value="TAT_signal_bac_arc"/>
</dbReference>
<evidence type="ECO:0000313" key="2">
    <source>
        <dbReference type="EMBL" id="ASG63741.1"/>
    </source>
</evidence>
<organism evidence="2 3">
    <name type="scientific">Kluyvera genomosp. 3</name>
    <dbReference type="NCBI Taxonomy" id="2774055"/>
    <lineage>
        <taxon>Bacteria</taxon>
        <taxon>Pseudomonadati</taxon>
        <taxon>Pseudomonadota</taxon>
        <taxon>Gammaproteobacteria</taxon>
        <taxon>Enterobacterales</taxon>
        <taxon>Enterobacteriaceae</taxon>
        <taxon>Kluyvera</taxon>
    </lineage>
</organism>
<protein>
    <recommendedName>
        <fullName evidence="4">Twin-arginine translocation signal domain-containing protein</fullName>
    </recommendedName>
</protein>
<reference evidence="2 3" key="1">
    <citation type="submission" date="2017-06" db="EMBL/GenBank/DDBJ databases">
        <title>Origin of plasmid-mediated fosfomycin resistance gene fosA3.</title>
        <authorList>
            <person name="Ito R."/>
            <person name="Pacey M.P."/>
            <person name="Doi Y."/>
        </authorList>
    </citation>
    <scope>NUCLEOTIDE SEQUENCE [LARGE SCALE GENOMIC DNA]</scope>
    <source>
        <strain evidence="2 3">YDC799</strain>
    </source>
</reference>
<name>A0A248KIQ5_9ENTR</name>
<dbReference type="AlphaFoldDB" id="A0A248KIQ5"/>
<accession>A0A248KIQ5</accession>
<dbReference type="EMBL" id="CP022114">
    <property type="protein sequence ID" value="ASG63741.1"/>
    <property type="molecule type" value="Genomic_DNA"/>
</dbReference>
<dbReference type="InterPro" id="IPR006311">
    <property type="entry name" value="TAT_signal"/>
</dbReference>
<dbReference type="PROSITE" id="PS51318">
    <property type="entry name" value="TAT"/>
    <property type="match status" value="1"/>
</dbReference>
<evidence type="ECO:0000256" key="1">
    <source>
        <dbReference type="ARBA" id="ARBA00022729"/>
    </source>
</evidence>
<keyword evidence="1" id="KW-0732">Signal</keyword>
<dbReference type="Proteomes" id="UP000197098">
    <property type="component" value="Chromosome"/>
</dbReference>
<evidence type="ECO:0008006" key="4">
    <source>
        <dbReference type="Google" id="ProtNLM"/>
    </source>
</evidence>